<feature type="domain" description="DUF397" evidence="1">
    <location>
        <begin position="4"/>
        <end position="57"/>
    </location>
</feature>
<evidence type="ECO:0000313" key="3">
    <source>
        <dbReference type="Proteomes" id="UP000199028"/>
    </source>
</evidence>
<name>A0A1H9USL1_9PSEU</name>
<gene>
    <name evidence="2" type="ORF">SAMN05216195_109104</name>
</gene>
<keyword evidence="3" id="KW-1185">Reference proteome</keyword>
<proteinExistence type="predicted"/>
<dbReference type="Pfam" id="PF04149">
    <property type="entry name" value="DUF397"/>
    <property type="match status" value="1"/>
</dbReference>
<dbReference type="RefSeq" id="WP_245983242.1">
    <property type="nucleotide sequence ID" value="NZ_FOFT01000009.1"/>
</dbReference>
<protein>
    <recommendedName>
        <fullName evidence="1">DUF397 domain-containing protein</fullName>
    </recommendedName>
</protein>
<dbReference type="EMBL" id="FOFT01000009">
    <property type="protein sequence ID" value="SES12402.1"/>
    <property type="molecule type" value="Genomic_DNA"/>
</dbReference>
<sequence length="63" mass="6465">MESLQWRKSSRSSAGGPDCVEIALVASGTAVRDSKNADGGRLEFGGAGWDTFLAAAKTGSFVS</sequence>
<evidence type="ECO:0000313" key="2">
    <source>
        <dbReference type="EMBL" id="SES12402.1"/>
    </source>
</evidence>
<dbReference type="InterPro" id="IPR007278">
    <property type="entry name" value="DUF397"/>
</dbReference>
<dbReference type="Proteomes" id="UP000199028">
    <property type="component" value="Unassembled WGS sequence"/>
</dbReference>
<organism evidence="2 3">
    <name type="scientific">Lentzea flaviverrucosa</name>
    <dbReference type="NCBI Taxonomy" id="200379"/>
    <lineage>
        <taxon>Bacteria</taxon>
        <taxon>Bacillati</taxon>
        <taxon>Actinomycetota</taxon>
        <taxon>Actinomycetes</taxon>
        <taxon>Pseudonocardiales</taxon>
        <taxon>Pseudonocardiaceae</taxon>
        <taxon>Lentzea</taxon>
    </lineage>
</organism>
<evidence type="ECO:0000259" key="1">
    <source>
        <dbReference type="Pfam" id="PF04149"/>
    </source>
</evidence>
<reference evidence="3" key="1">
    <citation type="submission" date="2016-10" db="EMBL/GenBank/DDBJ databases">
        <authorList>
            <person name="Varghese N."/>
            <person name="Submissions S."/>
        </authorList>
    </citation>
    <scope>NUCLEOTIDE SEQUENCE [LARGE SCALE GENOMIC DNA]</scope>
    <source>
        <strain evidence="3">CGMCC 4.578</strain>
    </source>
</reference>
<dbReference type="AlphaFoldDB" id="A0A1H9USL1"/>
<accession>A0A1H9USL1</accession>